<evidence type="ECO:0000256" key="9">
    <source>
        <dbReference type="HAMAP-Rule" id="MF_00303"/>
    </source>
</evidence>
<dbReference type="InterPro" id="IPR005215">
    <property type="entry name" value="Trig_fac"/>
</dbReference>
<dbReference type="NCBIfam" id="TIGR00115">
    <property type="entry name" value="tig"/>
    <property type="match status" value="1"/>
</dbReference>
<dbReference type="Pfam" id="PF05697">
    <property type="entry name" value="Trigger_N"/>
    <property type="match status" value="1"/>
</dbReference>
<dbReference type="GO" id="GO:0003755">
    <property type="term" value="F:peptidyl-prolyl cis-trans isomerase activity"/>
    <property type="evidence" value="ECO:0007669"/>
    <property type="project" value="UniProtKB-UniRule"/>
</dbReference>
<dbReference type="RefSeq" id="WP_096328131.1">
    <property type="nucleotide sequence ID" value="NZ_FOMX01000032.1"/>
</dbReference>
<comment type="catalytic activity">
    <reaction evidence="1 9">
        <text>[protein]-peptidylproline (omega=180) = [protein]-peptidylproline (omega=0)</text>
        <dbReference type="Rhea" id="RHEA:16237"/>
        <dbReference type="Rhea" id="RHEA-COMP:10747"/>
        <dbReference type="Rhea" id="RHEA-COMP:10748"/>
        <dbReference type="ChEBI" id="CHEBI:83833"/>
        <dbReference type="ChEBI" id="CHEBI:83834"/>
        <dbReference type="EC" id="5.2.1.8"/>
    </reaction>
</comment>
<keyword evidence="10" id="KW-0175">Coiled coil</keyword>
<dbReference type="STRING" id="54.SAMN02745121_07261"/>
<evidence type="ECO:0000256" key="4">
    <source>
        <dbReference type="ARBA" id="ARBA00016902"/>
    </source>
</evidence>
<dbReference type="PANTHER" id="PTHR30560">
    <property type="entry name" value="TRIGGER FACTOR CHAPERONE AND PEPTIDYL-PROLYL CIS/TRANS ISOMERASE"/>
    <property type="match status" value="1"/>
</dbReference>
<keyword evidence="9" id="KW-0132">Cell division</keyword>
<evidence type="ECO:0000256" key="5">
    <source>
        <dbReference type="ARBA" id="ARBA00023110"/>
    </source>
</evidence>
<dbReference type="InterPro" id="IPR036611">
    <property type="entry name" value="Trigger_fac_ribosome-bd_sf"/>
</dbReference>
<dbReference type="SUPFAM" id="SSF102735">
    <property type="entry name" value="Trigger factor ribosome-binding domain"/>
    <property type="match status" value="1"/>
</dbReference>
<feature type="coiled-coil region" evidence="10">
    <location>
        <begin position="369"/>
        <end position="417"/>
    </location>
</feature>
<evidence type="ECO:0000259" key="12">
    <source>
        <dbReference type="Pfam" id="PF05697"/>
    </source>
</evidence>
<dbReference type="InterPro" id="IPR008881">
    <property type="entry name" value="Trigger_fac_ribosome-bd_bac"/>
</dbReference>
<keyword evidence="7 9" id="KW-0413">Isomerase</keyword>
<evidence type="ECO:0000256" key="1">
    <source>
        <dbReference type="ARBA" id="ARBA00000971"/>
    </source>
</evidence>
<comment type="similarity">
    <text evidence="2 9">Belongs to the FKBP-type PPIase family. Tig subfamily.</text>
</comment>
<comment type="function">
    <text evidence="9">Involved in protein export. Acts as a chaperone by maintaining the newly synthesized protein in an open conformation. Functions as a peptidyl-prolyl cis-trans isomerase.</text>
</comment>
<evidence type="ECO:0000313" key="15">
    <source>
        <dbReference type="Proteomes" id="UP000199400"/>
    </source>
</evidence>
<comment type="subcellular location">
    <subcellularLocation>
        <location evidence="9">Cytoplasm</location>
    </subcellularLocation>
    <text evidence="9">About half TF is bound to the ribosome near the polypeptide exit tunnel while the other half is free in the cytoplasm.</text>
</comment>
<keyword evidence="9" id="KW-0131">Cell cycle</keyword>
<comment type="domain">
    <text evidence="9">Consists of 3 domains; the N-terminus binds the ribosome, the middle domain has PPIase activity, while the C-terminus has intrinsic chaperone activity on its own.</text>
</comment>
<dbReference type="InterPro" id="IPR037041">
    <property type="entry name" value="Trigger_fac_C_sf"/>
</dbReference>
<dbReference type="OrthoDB" id="9767721at2"/>
<evidence type="ECO:0000313" key="14">
    <source>
        <dbReference type="EMBL" id="SFF16216.1"/>
    </source>
</evidence>
<evidence type="ECO:0000256" key="2">
    <source>
        <dbReference type="ARBA" id="ARBA00005464"/>
    </source>
</evidence>
<dbReference type="GO" id="GO:0005737">
    <property type="term" value="C:cytoplasm"/>
    <property type="evidence" value="ECO:0007669"/>
    <property type="project" value="UniProtKB-SubCell"/>
</dbReference>
<evidence type="ECO:0000256" key="6">
    <source>
        <dbReference type="ARBA" id="ARBA00023186"/>
    </source>
</evidence>
<dbReference type="PIRSF" id="PIRSF003095">
    <property type="entry name" value="Trigger_factor"/>
    <property type="match status" value="1"/>
</dbReference>
<dbReference type="Gene3D" id="1.10.3120.10">
    <property type="entry name" value="Trigger factor, C-terminal domain"/>
    <property type="match status" value="1"/>
</dbReference>
<protein>
    <recommendedName>
        <fullName evidence="4 9">Trigger factor</fullName>
        <shortName evidence="9">TF</shortName>
        <ecNumber evidence="3 9">5.2.1.8</ecNumber>
    </recommendedName>
    <alternativeName>
        <fullName evidence="8 9">PPIase</fullName>
    </alternativeName>
</protein>
<feature type="domain" description="Trigger factor ribosome-binding bacterial" evidence="12">
    <location>
        <begin position="1"/>
        <end position="142"/>
    </location>
</feature>
<evidence type="ECO:0000256" key="3">
    <source>
        <dbReference type="ARBA" id="ARBA00013194"/>
    </source>
</evidence>
<dbReference type="PANTHER" id="PTHR30560:SF3">
    <property type="entry name" value="TRIGGER FACTOR-LIKE PROTEIN TIG, CHLOROPLASTIC"/>
    <property type="match status" value="1"/>
</dbReference>
<name>A0A1I2GHK5_9BACT</name>
<dbReference type="InterPro" id="IPR046357">
    <property type="entry name" value="PPIase_dom_sf"/>
</dbReference>
<dbReference type="Gene3D" id="3.30.70.1050">
    <property type="entry name" value="Trigger factor ribosome-binding domain"/>
    <property type="match status" value="1"/>
</dbReference>
<keyword evidence="6 9" id="KW-0143">Chaperone</keyword>
<reference evidence="15" key="1">
    <citation type="submission" date="2016-10" db="EMBL/GenBank/DDBJ databases">
        <authorList>
            <person name="Varghese N."/>
            <person name="Submissions S."/>
        </authorList>
    </citation>
    <scope>NUCLEOTIDE SEQUENCE [LARGE SCALE GENOMIC DNA]</scope>
    <source>
        <strain evidence="15">ATCC 25963</strain>
    </source>
</reference>
<evidence type="ECO:0000256" key="7">
    <source>
        <dbReference type="ARBA" id="ARBA00023235"/>
    </source>
</evidence>
<evidence type="ECO:0000256" key="10">
    <source>
        <dbReference type="SAM" id="Coils"/>
    </source>
</evidence>
<dbReference type="GO" id="GO:0043022">
    <property type="term" value="F:ribosome binding"/>
    <property type="evidence" value="ECO:0007669"/>
    <property type="project" value="TreeGrafter"/>
</dbReference>
<evidence type="ECO:0000259" key="13">
    <source>
        <dbReference type="Pfam" id="PF05698"/>
    </source>
</evidence>
<organism evidence="14 15">
    <name type="scientific">Nannocystis exedens</name>
    <dbReference type="NCBI Taxonomy" id="54"/>
    <lineage>
        <taxon>Bacteria</taxon>
        <taxon>Pseudomonadati</taxon>
        <taxon>Myxococcota</taxon>
        <taxon>Polyangia</taxon>
        <taxon>Nannocystales</taxon>
        <taxon>Nannocystaceae</taxon>
        <taxon>Nannocystis</taxon>
    </lineage>
</organism>
<dbReference type="Gene3D" id="3.10.50.40">
    <property type="match status" value="1"/>
</dbReference>
<dbReference type="EC" id="5.2.1.8" evidence="3 9"/>
<dbReference type="InterPro" id="IPR008880">
    <property type="entry name" value="Trigger_fac_C"/>
</dbReference>
<dbReference type="SUPFAM" id="SSF109998">
    <property type="entry name" value="Triger factor/SurA peptide-binding domain-like"/>
    <property type="match status" value="1"/>
</dbReference>
<dbReference type="AlphaFoldDB" id="A0A1I2GHK5"/>
<feature type="domain" description="Trigger factor C-terminal" evidence="13">
    <location>
        <begin position="268"/>
        <end position="424"/>
    </location>
</feature>
<dbReference type="Pfam" id="PF05698">
    <property type="entry name" value="Trigger_C"/>
    <property type="match status" value="1"/>
</dbReference>
<dbReference type="EMBL" id="FOMX01000032">
    <property type="protein sequence ID" value="SFF16216.1"/>
    <property type="molecule type" value="Genomic_DNA"/>
</dbReference>
<dbReference type="GO" id="GO:0051083">
    <property type="term" value="P:'de novo' cotranslational protein folding"/>
    <property type="evidence" value="ECO:0007669"/>
    <property type="project" value="TreeGrafter"/>
</dbReference>
<dbReference type="GO" id="GO:0015031">
    <property type="term" value="P:protein transport"/>
    <property type="evidence" value="ECO:0007669"/>
    <property type="project" value="UniProtKB-UniRule"/>
</dbReference>
<feature type="region of interest" description="Disordered" evidence="11">
    <location>
        <begin position="429"/>
        <end position="452"/>
    </location>
</feature>
<dbReference type="GO" id="GO:0043335">
    <property type="term" value="P:protein unfolding"/>
    <property type="evidence" value="ECO:0007669"/>
    <property type="project" value="TreeGrafter"/>
</dbReference>
<dbReference type="GO" id="GO:0044183">
    <property type="term" value="F:protein folding chaperone"/>
    <property type="evidence" value="ECO:0007669"/>
    <property type="project" value="TreeGrafter"/>
</dbReference>
<gene>
    <name evidence="9" type="primary">tig</name>
    <name evidence="14" type="ORF">SAMN02745121_07261</name>
</gene>
<dbReference type="InterPro" id="IPR027304">
    <property type="entry name" value="Trigger_fact/SurA_dom_sf"/>
</dbReference>
<accession>A0A1I2GHK5</accession>
<keyword evidence="9" id="KW-0963">Cytoplasm</keyword>
<dbReference type="Proteomes" id="UP000199400">
    <property type="component" value="Unassembled WGS sequence"/>
</dbReference>
<feature type="compositionally biased region" description="Low complexity" evidence="11">
    <location>
        <begin position="439"/>
        <end position="452"/>
    </location>
</feature>
<proteinExistence type="inferred from homology"/>
<keyword evidence="15" id="KW-1185">Reference proteome</keyword>
<evidence type="ECO:0000256" key="11">
    <source>
        <dbReference type="SAM" id="MobiDB-lite"/>
    </source>
</evidence>
<dbReference type="GO" id="GO:0051301">
    <property type="term" value="P:cell division"/>
    <property type="evidence" value="ECO:0007669"/>
    <property type="project" value="UniProtKB-KW"/>
</dbReference>
<evidence type="ECO:0000256" key="8">
    <source>
        <dbReference type="ARBA" id="ARBA00029986"/>
    </source>
</evidence>
<sequence length="452" mass="50699">MESQIERISAVECRVRVQIPWSEISPRFATKLRDLQGKARLPGFRPGKVPPHMLERMFGKSVREELARELVDETFQAAVTQHSKVPLTQPVLEEGTLNKDETFKYAARFEVPPEITPKDYTGIAVRRRPAVVDEAKVAAELKAKQEELTELRPLAEGTERTTTQPGDVWTVDLDGHIGPQKIARKDLRVDIGETENEYIPGLAAALANITLDQVGKTQVVRFSPTQERLKQELRGHEAVLTIGFRDVREKHVPALDDDFARDTGEADSLDALKAKIGERLLEEDKNEAERDARKRLVEVLLQRNTFEVAPSLVAREVAAQVDLFKRQVQQQGLTLQRLGVTEQQLSSQYRPQALFNVKAFLLLDAIGKAENIVVAEEEVEAELKEMAAERNQNVDRLRATMEKNNQLLLLRAQLREEKILDFLMSKAEVTEAPDPTPEAPAASESSGETAAT</sequence>
<keyword evidence="5 9" id="KW-0697">Rotamase</keyword>
<dbReference type="HAMAP" id="MF_00303">
    <property type="entry name" value="Trigger_factor_Tig"/>
    <property type="match status" value="1"/>
</dbReference>